<proteinExistence type="predicted"/>
<protein>
    <submittedName>
        <fullName evidence="3">Recombinase family protein</fullName>
    </submittedName>
</protein>
<dbReference type="AlphaFoldDB" id="A0A7G6X6R8"/>
<feature type="domain" description="Recombinase" evidence="2">
    <location>
        <begin position="164"/>
        <end position="283"/>
    </location>
</feature>
<dbReference type="GO" id="GO:0000150">
    <property type="term" value="F:DNA strand exchange activity"/>
    <property type="evidence" value="ECO:0007669"/>
    <property type="project" value="InterPro"/>
</dbReference>
<dbReference type="KEGG" id="kqi:F1D05_33495"/>
<dbReference type="SMART" id="SM00857">
    <property type="entry name" value="Resolvase"/>
    <property type="match status" value="1"/>
</dbReference>
<dbReference type="InterPro" id="IPR050639">
    <property type="entry name" value="SSR_resolvase"/>
</dbReference>
<dbReference type="InterPro" id="IPR006119">
    <property type="entry name" value="Resolv_N"/>
</dbReference>
<dbReference type="Gene3D" id="3.90.1750.20">
    <property type="entry name" value="Putative Large Serine Recombinase, Chain B, Domain 2"/>
    <property type="match status" value="1"/>
</dbReference>
<sequence length="480" mass="52219">MTARLTKAQAPARRRAVIYARISRDDTDEGLKTRRQIEKCRALCDLRGWDVVVIEEDISISAYSGKERPAWQRVLKMVGLGQVDVIVAWHLDRITRSMLELEELILLSEQHDVGVATVTGDIDLTTDVGQMVARILAAVARAEVQRKAARQRLANEQRANAGAAWTAGVRRFAYTADMELIPAEVEALVQARKDVLAGMSRAEVARRWDQLGFQSGHAASTKRKTPTKAGWTTGGVTRVLSNPVYAGIRAYHGVEVANGDWPAVFTRDEHLEIKLFLDRLANGKSKGPKPTTLLSSLALCATCGDPVRAGSDRGIKTYACGASGHVSTLRQAADEFAHATAIALLESQEVLSLLLPSDDHELDEAKREHAELDAKLKSMARLFALNAMTEDQVVAGTAEVLARIAELESILRRAPGLSLLADLAVGTKLVKAQWVALPLARQRAILDLLFDIELAPTGGKRGSKLSTPIDEQVVIADKVA</sequence>
<dbReference type="CDD" id="cd00338">
    <property type="entry name" value="Ser_Recombinase"/>
    <property type="match status" value="1"/>
</dbReference>
<dbReference type="InterPro" id="IPR036162">
    <property type="entry name" value="Resolvase-like_N_sf"/>
</dbReference>
<evidence type="ECO:0000313" key="3">
    <source>
        <dbReference type="EMBL" id="QNE21933.1"/>
    </source>
</evidence>
<dbReference type="PANTHER" id="PTHR30461">
    <property type="entry name" value="DNA-INVERTASE FROM LAMBDOID PROPHAGE"/>
    <property type="match status" value="1"/>
</dbReference>
<dbReference type="GO" id="GO:0003677">
    <property type="term" value="F:DNA binding"/>
    <property type="evidence" value="ECO:0007669"/>
    <property type="project" value="InterPro"/>
</dbReference>
<dbReference type="PROSITE" id="PS51736">
    <property type="entry name" value="RECOMBINASES_3"/>
    <property type="match status" value="1"/>
</dbReference>
<dbReference type="EMBL" id="CP043661">
    <property type="protein sequence ID" value="QNE21933.1"/>
    <property type="molecule type" value="Genomic_DNA"/>
</dbReference>
<dbReference type="Proteomes" id="UP000515563">
    <property type="component" value="Chromosome"/>
</dbReference>
<dbReference type="Pfam" id="PF07508">
    <property type="entry name" value="Recombinase"/>
    <property type="match status" value="1"/>
</dbReference>
<dbReference type="InterPro" id="IPR011109">
    <property type="entry name" value="DNA_bind_recombinase_dom"/>
</dbReference>
<organism evidence="3 4">
    <name type="scientific">Kribbella qitaiheensis</name>
    <dbReference type="NCBI Taxonomy" id="1544730"/>
    <lineage>
        <taxon>Bacteria</taxon>
        <taxon>Bacillati</taxon>
        <taxon>Actinomycetota</taxon>
        <taxon>Actinomycetes</taxon>
        <taxon>Propionibacteriales</taxon>
        <taxon>Kribbellaceae</taxon>
        <taxon>Kribbella</taxon>
    </lineage>
</organism>
<dbReference type="PROSITE" id="PS51737">
    <property type="entry name" value="RECOMBINASE_DNA_BIND"/>
    <property type="match status" value="1"/>
</dbReference>
<evidence type="ECO:0000259" key="1">
    <source>
        <dbReference type="PROSITE" id="PS51736"/>
    </source>
</evidence>
<feature type="domain" description="Resolvase/invertase-type recombinase catalytic" evidence="1">
    <location>
        <begin position="15"/>
        <end position="162"/>
    </location>
</feature>
<dbReference type="PANTHER" id="PTHR30461:SF23">
    <property type="entry name" value="DNA RECOMBINASE-RELATED"/>
    <property type="match status" value="1"/>
</dbReference>
<evidence type="ECO:0000259" key="2">
    <source>
        <dbReference type="PROSITE" id="PS51737"/>
    </source>
</evidence>
<reference evidence="3 4" key="2">
    <citation type="journal article" date="2020" name="Microbiol. Resour. Announc.">
        <title>Antarctic desert soil bacteria exhibit high novel natural product potential, evaluated through long-read genome sequencing and comparative genomics.</title>
        <authorList>
            <person name="Benaud N."/>
            <person name="Edwards R.J."/>
            <person name="Amos T.G."/>
            <person name="D'Agostino P.M."/>
            <person name="Gutierrez-Chavez C."/>
            <person name="Montgomery K."/>
            <person name="Nicetic I."/>
            <person name="Ferrari B.C."/>
        </authorList>
    </citation>
    <scope>NUCLEOTIDE SEQUENCE [LARGE SCALE GENOMIC DNA]</scope>
    <source>
        <strain evidence="3 4">SPB151</strain>
    </source>
</reference>
<dbReference type="SUPFAM" id="SSF53041">
    <property type="entry name" value="Resolvase-like"/>
    <property type="match status" value="1"/>
</dbReference>
<dbReference type="Gene3D" id="3.40.50.1390">
    <property type="entry name" value="Resolvase, N-terminal catalytic domain"/>
    <property type="match status" value="1"/>
</dbReference>
<dbReference type="InterPro" id="IPR038109">
    <property type="entry name" value="DNA_bind_recomb_sf"/>
</dbReference>
<accession>A0A7G6X6R8</accession>
<gene>
    <name evidence="3" type="ORF">F1D05_33495</name>
</gene>
<keyword evidence="4" id="KW-1185">Reference proteome</keyword>
<dbReference type="RefSeq" id="WP_185444341.1">
    <property type="nucleotide sequence ID" value="NZ_CP043661.1"/>
</dbReference>
<name>A0A7G6X6R8_9ACTN</name>
<evidence type="ECO:0000313" key="4">
    <source>
        <dbReference type="Proteomes" id="UP000515563"/>
    </source>
</evidence>
<reference evidence="4" key="1">
    <citation type="submission" date="2019-09" db="EMBL/GenBank/DDBJ databases">
        <title>Antimicrobial potential of Antarctic Bacteria.</title>
        <authorList>
            <person name="Benaud N."/>
            <person name="Edwards R.J."/>
            <person name="Ferrari B.C."/>
        </authorList>
    </citation>
    <scope>NUCLEOTIDE SEQUENCE [LARGE SCALE GENOMIC DNA]</scope>
    <source>
        <strain evidence="4">SPB151</strain>
    </source>
</reference>
<dbReference type="Pfam" id="PF00239">
    <property type="entry name" value="Resolvase"/>
    <property type="match status" value="1"/>
</dbReference>